<keyword evidence="6" id="KW-1185">Reference proteome</keyword>
<reference evidence="6" key="1">
    <citation type="journal article" date="2024" name="Int. J. Syst. Evol. Microbiol.">
        <title>Methylomarinovum tepidoasis sp. nov., a moderately thermophilic methanotroph of the family Methylothermaceae isolated from a deep-sea hydrothermal field.</title>
        <authorList>
            <person name="Hirayama H."/>
            <person name="Takaki Y."/>
            <person name="Abe M."/>
            <person name="Miyazaki M."/>
            <person name="Uematsu K."/>
            <person name="Matsui Y."/>
            <person name="Takai K."/>
        </authorList>
    </citation>
    <scope>NUCLEOTIDE SEQUENCE [LARGE SCALE GENOMIC DNA]</scope>
    <source>
        <strain evidence="6">IN45</strain>
    </source>
</reference>
<dbReference type="GO" id="GO:0000287">
    <property type="term" value="F:magnesium ion binding"/>
    <property type="evidence" value="ECO:0007669"/>
    <property type="project" value="UniProtKB-UniRule"/>
</dbReference>
<comment type="similarity">
    <text evidence="2">Belongs to the thiamine-monophosphate kinase family.</text>
</comment>
<feature type="binding site" evidence="2">
    <location>
        <position position="207"/>
    </location>
    <ligand>
        <name>Mg(2+)</name>
        <dbReference type="ChEBI" id="CHEBI:18420"/>
        <label>3</label>
    </ligand>
</feature>
<feature type="domain" description="PurM-like N-terminal" evidence="3">
    <location>
        <begin position="27"/>
        <end position="137"/>
    </location>
</feature>
<name>A0AAU9C0J4_9GAMM</name>
<dbReference type="PANTHER" id="PTHR30270">
    <property type="entry name" value="THIAMINE-MONOPHOSPHATE KINASE"/>
    <property type="match status" value="1"/>
</dbReference>
<dbReference type="PANTHER" id="PTHR30270:SF0">
    <property type="entry name" value="THIAMINE-MONOPHOSPHATE KINASE"/>
    <property type="match status" value="1"/>
</dbReference>
<proteinExistence type="inferred from homology"/>
<feature type="binding site" evidence="2">
    <location>
        <position position="29"/>
    </location>
    <ligand>
        <name>Mg(2+)</name>
        <dbReference type="ChEBI" id="CHEBI:18420"/>
        <label>3</label>
    </ligand>
</feature>
<gene>
    <name evidence="2" type="primary">thiL</name>
    <name evidence="5" type="ORF">MIN45_P1973</name>
</gene>
<dbReference type="GO" id="GO:0009228">
    <property type="term" value="P:thiamine biosynthetic process"/>
    <property type="evidence" value="ECO:0007669"/>
    <property type="project" value="UniProtKB-KW"/>
</dbReference>
<dbReference type="InterPro" id="IPR036921">
    <property type="entry name" value="PurM-like_N_sf"/>
</dbReference>
<sequence length="320" mass="34349">MSVDEFDLIRRFFRRSAVRSQTRLGVGDDAALLNPPPGQVLAATVDTMVAGVHFFPDADPAALGHKLLAVNLSDLAAMGAEPAWALLALTLPDAAPEWLGAFAEGLFALAERHRVDLVGGDTTRGPLTLSLQALGWVPEEQALRRCGARPGDGIYVSGTLGDAALGLKMLRGELDWRDEAVIERLLRPRPRVVLGLSLRGLAHACIDVSDGLVADLGHILSASGVGAILEWESLPLSAAVRRYVADTGDWRLPLSGGDDYELCFTLPEAAVRVLQQRLPAGAVAWHRIGTIQKEQGLRINKGGRAISLPPAGYRHFHHDE</sequence>
<evidence type="ECO:0000256" key="1">
    <source>
        <dbReference type="ARBA" id="ARBA00022977"/>
    </source>
</evidence>
<accession>A0AAU9C0J4</accession>
<dbReference type="HAMAP" id="MF_02128">
    <property type="entry name" value="TMP_kinase"/>
    <property type="match status" value="1"/>
</dbReference>
<comment type="catalytic activity">
    <reaction evidence="2">
        <text>thiamine phosphate + ATP = thiamine diphosphate + ADP</text>
        <dbReference type="Rhea" id="RHEA:15913"/>
        <dbReference type="ChEBI" id="CHEBI:30616"/>
        <dbReference type="ChEBI" id="CHEBI:37575"/>
        <dbReference type="ChEBI" id="CHEBI:58937"/>
        <dbReference type="ChEBI" id="CHEBI:456216"/>
        <dbReference type="EC" id="2.7.4.16"/>
    </reaction>
</comment>
<feature type="binding site" evidence="2">
    <location>
        <position position="29"/>
    </location>
    <ligand>
        <name>Mg(2+)</name>
        <dbReference type="ChEBI" id="CHEBI:18420"/>
        <label>4</label>
    </ligand>
</feature>
<feature type="binding site" evidence="2">
    <location>
        <begin position="120"/>
        <end position="121"/>
    </location>
    <ligand>
        <name>ATP</name>
        <dbReference type="ChEBI" id="CHEBI:30616"/>
    </ligand>
</feature>
<feature type="binding site" evidence="2">
    <location>
        <position position="46"/>
    </location>
    <ligand>
        <name>Mg(2+)</name>
        <dbReference type="ChEBI" id="CHEBI:18420"/>
        <label>1</label>
    </ligand>
</feature>
<evidence type="ECO:0000313" key="5">
    <source>
        <dbReference type="EMBL" id="BCX89600.1"/>
    </source>
</evidence>
<dbReference type="Proteomes" id="UP001321450">
    <property type="component" value="Chromosome"/>
</dbReference>
<dbReference type="Gene3D" id="3.30.1330.10">
    <property type="entry name" value="PurM-like, N-terminal domain"/>
    <property type="match status" value="1"/>
</dbReference>
<dbReference type="Gene3D" id="3.90.650.10">
    <property type="entry name" value="PurM-like C-terminal domain"/>
    <property type="match status" value="1"/>
</dbReference>
<feature type="binding site" evidence="2">
    <location>
        <position position="46"/>
    </location>
    <ligand>
        <name>Mg(2+)</name>
        <dbReference type="ChEBI" id="CHEBI:18420"/>
        <label>2</label>
    </ligand>
</feature>
<feature type="binding site" evidence="2">
    <location>
        <position position="53"/>
    </location>
    <ligand>
        <name>substrate</name>
    </ligand>
</feature>
<keyword evidence="2" id="KW-0460">Magnesium</keyword>
<keyword evidence="2 5" id="KW-0808">Transferase</keyword>
<feature type="binding site" evidence="2">
    <location>
        <position position="145"/>
    </location>
    <ligand>
        <name>ATP</name>
        <dbReference type="ChEBI" id="CHEBI:30616"/>
    </ligand>
</feature>
<protein>
    <recommendedName>
        <fullName evidence="2">Thiamine-monophosphate kinase</fullName>
        <shortName evidence="2">TMP kinase</shortName>
        <shortName evidence="2">Thiamine-phosphate kinase</shortName>
        <ecNumber evidence="2">2.7.4.16</ecNumber>
    </recommendedName>
</protein>
<evidence type="ECO:0000259" key="3">
    <source>
        <dbReference type="Pfam" id="PF00586"/>
    </source>
</evidence>
<feature type="binding site" evidence="2">
    <location>
        <position position="121"/>
    </location>
    <ligand>
        <name>Mg(2+)</name>
        <dbReference type="ChEBI" id="CHEBI:18420"/>
        <label>1</label>
    </ligand>
</feature>
<feature type="binding site" evidence="2">
    <location>
        <position position="210"/>
    </location>
    <ligand>
        <name>Mg(2+)</name>
        <dbReference type="ChEBI" id="CHEBI:18420"/>
        <label>5</label>
    </ligand>
</feature>
<keyword evidence="1 2" id="KW-0784">Thiamine biosynthesis</keyword>
<dbReference type="GO" id="GO:0009229">
    <property type="term" value="P:thiamine diphosphate biosynthetic process"/>
    <property type="evidence" value="ECO:0007669"/>
    <property type="project" value="UniProtKB-UniRule"/>
</dbReference>
<comment type="pathway">
    <text evidence="2">Cofactor biosynthesis; thiamine diphosphate biosynthesis; thiamine diphosphate from thiamine phosphate: step 1/1.</text>
</comment>
<feature type="binding site" evidence="2">
    <location>
        <position position="74"/>
    </location>
    <ligand>
        <name>Mg(2+)</name>
        <dbReference type="ChEBI" id="CHEBI:18420"/>
        <label>2</label>
    </ligand>
</feature>
<feature type="binding site" evidence="2">
    <location>
        <position position="209"/>
    </location>
    <ligand>
        <name>ATP</name>
        <dbReference type="ChEBI" id="CHEBI:30616"/>
    </ligand>
</feature>
<dbReference type="InterPro" id="IPR036676">
    <property type="entry name" value="PurM-like_C_sf"/>
</dbReference>
<dbReference type="SUPFAM" id="SSF55326">
    <property type="entry name" value="PurM N-terminal domain-like"/>
    <property type="match status" value="1"/>
</dbReference>
<evidence type="ECO:0000256" key="2">
    <source>
        <dbReference type="HAMAP-Rule" id="MF_02128"/>
    </source>
</evidence>
<dbReference type="InterPro" id="IPR006283">
    <property type="entry name" value="ThiL-like"/>
</dbReference>
<keyword evidence="2" id="KW-0479">Metal-binding</keyword>
<dbReference type="InterPro" id="IPR010918">
    <property type="entry name" value="PurM-like_C_dom"/>
</dbReference>
<comment type="function">
    <text evidence="2">Catalyzes the ATP-dependent phosphorylation of thiamine-monophosphate (TMP) to form thiamine-pyrophosphate (TPP), the active form of vitamin B1.</text>
</comment>
<dbReference type="Pfam" id="PF00586">
    <property type="entry name" value="AIRS"/>
    <property type="match status" value="1"/>
</dbReference>
<dbReference type="AlphaFoldDB" id="A0AAU9C0J4"/>
<dbReference type="PIRSF" id="PIRSF005303">
    <property type="entry name" value="Thiam_monoph_kin"/>
    <property type="match status" value="1"/>
</dbReference>
<keyword evidence="2" id="KW-0067">ATP-binding</keyword>
<dbReference type="EC" id="2.7.4.16" evidence="2"/>
<feature type="binding site" evidence="2">
    <location>
        <position position="313"/>
    </location>
    <ligand>
        <name>substrate</name>
    </ligand>
</feature>
<dbReference type="NCBIfam" id="TIGR01379">
    <property type="entry name" value="thiL"/>
    <property type="match status" value="1"/>
</dbReference>
<dbReference type="GO" id="GO:0009030">
    <property type="term" value="F:thiamine-phosphate kinase activity"/>
    <property type="evidence" value="ECO:0007669"/>
    <property type="project" value="UniProtKB-UniRule"/>
</dbReference>
<comment type="caution">
    <text evidence="2">Lacks conserved residue(s) required for the propagation of feature annotation.</text>
</comment>
<keyword evidence="2" id="KW-0547">Nucleotide-binding</keyword>
<evidence type="ECO:0000259" key="4">
    <source>
        <dbReference type="Pfam" id="PF02769"/>
    </source>
</evidence>
<dbReference type="SUPFAM" id="SSF56042">
    <property type="entry name" value="PurM C-terminal domain-like"/>
    <property type="match status" value="1"/>
</dbReference>
<keyword evidence="2 5" id="KW-0418">Kinase</keyword>
<feature type="binding site" evidence="2">
    <location>
        <position position="74"/>
    </location>
    <ligand>
        <name>Mg(2+)</name>
        <dbReference type="ChEBI" id="CHEBI:18420"/>
        <label>3</label>
    </ligand>
</feature>
<feature type="binding site" evidence="2">
    <location>
        <position position="258"/>
    </location>
    <ligand>
        <name>substrate</name>
    </ligand>
</feature>
<comment type="miscellaneous">
    <text evidence="2">Reaction mechanism of ThiL seems to utilize a direct, inline transfer of the gamma-phosphate of ATP to TMP rather than a phosphorylated enzyme intermediate.</text>
</comment>
<evidence type="ECO:0000313" key="6">
    <source>
        <dbReference type="Proteomes" id="UP001321450"/>
    </source>
</evidence>
<organism evidence="5 6">
    <name type="scientific">Methylomarinovum tepidoasis</name>
    <dbReference type="NCBI Taxonomy" id="2840183"/>
    <lineage>
        <taxon>Bacteria</taxon>
        <taxon>Pseudomonadati</taxon>
        <taxon>Pseudomonadota</taxon>
        <taxon>Gammaproteobacteria</taxon>
        <taxon>Methylococcales</taxon>
        <taxon>Methylothermaceae</taxon>
        <taxon>Methylomarinovum</taxon>
    </lineage>
</organism>
<feature type="binding site" evidence="2">
    <location>
        <position position="74"/>
    </location>
    <ligand>
        <name>Mg(2+)</name>
        <dbReference type="ChEBI" id="CHEBI:18420"/>
        <label>4</label>
    </ligand>
</feature>
<feature type="domain" description="PurM-like C-terminal" evidence="4">
    <location>
        <begin position="149"/>
        <end position="299"/>
    </location>
</feature>
<dbReference type="Pfam" id="PF02769">
    <property type="entry name" value="AIRS_C"/>
    <property type="match status" value="1"/>
</dbReference>
<dbReference type="GO" id="GO:0005524">
    <property type="term" value="F:ATP binding"/>
    <property type="evidence" value="ECO:0007669"/>
    <property type="project" value="UniProtKB-UniRule"/>
</dbReference>
<dbReference type="InterPro" id="IPR016188">
    <property type="entry name" value="PurM-like_N"/>
</dbReference>
<dbReference type="KEGG" id="meiy:MIN45_P1973"/>
<dbReference type="EMBL" id="AP024718">
    <property type="protein sequence ID" value="BCX89600.1"/>
    <property type="molecule type" value="Genomic_DNA"/>
</dbReference>
<dbReference type="CDD" id="cd02194">
    <property type="entry name" value="ThiL"/>
    <property type="match status" value="1"/>
</dbReference>
<feature type="binding site" evidence="2">
    <location>
        <position position="44"/>
    </location>
    <ligand>
        <name>Mg(2+)</name>
        <dbReference type="ChEBI" id="CHEBI:18420"/>
        <label>4</label>
    </ligand>
</feature>